<keyword evidence="3" id="KW-1185">Reference proteome</keyword>
<dbReference type="EMBL" id="CP000708">
    <property type="protein sequence ID" value="ABQ61743.1"/>
    <property type="molecule type" value="Genomic_DNA"/>
</dbReference>
<evidence type="ECO:0008006" key="4">
    <source>
        <dbReference type="Google" id="ProtNLM"/>
    </source>
</evidence>
<evidence type="ECO:0000256" key="1">
    <source>
        <dbReference type="SAM" id="SignalP"/>
    </source>
</evidence>
<sequence length="63" mass="6672">MASLRGISRLCRLSSIFFAASITALLSESCETRWAAFPPADSSSKGFAAITTSPSRLSYILVG</sequence>
<feature type="signal peptide" evidence="1">
    <location>
        <begin position="1"/>
        <end position="19"/>
    </location>
</feature>
<organism evidence="2 3">
    <name type="scientific">Brucella ovis (strain ATCC 25840 / 63/290 / NCTC 10512)</name>
    <dbReference type="NCBI Taxonomy" id="444178"/>
    <lineage>
        <taxon>Bacteria</taxon>
        <taxon>Pseudomonadati</taxon>
        <taxon>Pseudomonadota</taxon>
        <taxon>Alphaproteobacteria</taxon>
        <taxon>Hyphomicrobiales</taxon>
        <taxon>Brucellaceae</taxon>
        <taxon>Brucella/Ochrobactrum group</taxon>
        <taxon>Brucella</taxon>
    </lineage>
</organism>
<evidence type="ECO:0000313" key="3">
    <source>
        <dbReference type="Proteomes" id="UP000006383"/>
    </source>
</evidence>
<keyword evidence="1" id="KW-0732">Signal</keyword>
<dbReference type="HOGENOM" id="CLU_2877040_0_0_5"/>
<feature type="chain" id="PRO_5002604960" description="Lipoprotein" evidence="1">
    <location>
        <begin position="20"/>
        <end position="63"/>
    </location>
</feature>
<reference evidence="3" key="1">
    <citation type="journal article" date="2009" name="PLoS ONE">
        <title>Genome degradation in Brucella ovis corresponds with narrowing of its host range and tissue tropism.</title>
        <authorList>
            <person name="Tsolis R.M."/>
            <person name="Seshadri R."/>
            <person name="Santos R.L."/>
            <person name="Sangari F.J."/>
            <person name="Lobo J.M."/>
            <person name="de Jong M.F."/>
            <person name="Ren Q."/>
            <person name="Myers G."/>
            <person name="Brinkac L.M."/>
            <person name="Nelson W.C."/>
            <person name="Deboy R.T."/>
            <person name="Angiuoli S."/>
            <person name="Khouri H."/>
            <person name="Dimitrov G."/>
            <person name="Robinson J.R."/>
            <person name="Mulligan S."/>
            <person name="Walker R.L."/>
            <person name="Elzer P.E."/>
            <person name="Hassan K.A."/>
            <person name="Paulsen I.T."/>
        </authorList>
    </citation>
    <scope>NUCLEOTIDE SEQUENCE [LARGE SCALE GENOMIC DNA]</scope>
    <source>
        <strain evidence="3">ATCC 25840 / 63/290 / NCTC 10512</strain>
    </source>
</reference>
<proteinExistence type="predicted"/>
<name>A0A0H3ASM5_BRUO2</name>
<dbReference type="AlphaFoldDB" id="A0A0H3ASM5"/>
<gene>
    <name evidence="2" type="ordered locus">BOV_1872</name>
</gene>
<accession>A0A0H3ASM5</accession>
<dbReference type="KEGG" id="bov:BOV_1872"/>
<protein>
    <recommendedName>
        <fullName evidence="4">Lipoprotein</fullName>
    </recommendedName>
</protein>
<evidence type="ECO:0000313" key="2">
    <source>
        <dbReference type="EMBL" id="ABQ61743.1"/>
    </source>
</evidence>
<dbReference type="Proteomes" id="UP000006383">
    <property type="component" value="Chromosome I"/>
</dbReference>